<sequence>MRTAACAPQLRKGSSLRRLLFCRLTSLSPLSPQCPAQRSGLATSPARIVRGSSSLLRGGPSTYTQTTLSLLSNPLPPQPPPQPPGPPSPPGSPGVSSRGTTTPPESPRPDSPDNGNRSPLGRGSPMSSVDEAGVKIERHPVLDGVLSAALAFPYSFLSGTPCDRNGDDLPPGAEAPPWDEREEDFEPFDNRAHFEFGEFLYTRAQMSGENIKQLMQHLAALYPEHVPPFANEKHLYSMLDALPYGDIPWQSFSVKYTGPLPDGEVPTWMTQKYQVWFRSPLEIFERQLANPDFKDQMDWAAKRIYRNEKRTYTDVLWKLGMAEVGVYILNLALNTSHENLGCVGRRPRKPRRSPCSYHPRKR</sequence>
<proteinExistence type="predicted"/>
<feature type="region of interest" description="Disordered" evidence="1">
    <location>
        <begin position="67"/>
        <end position="128"/>
    </location>
</feature>
<feature type="compositionally biased region" description="Low complexity" evidence="1">
    <location>
        <begin position="93"/>
        <end position="103"/>
    </location>
</feature>
<dbReference type="Proteomes" id="UP000815677">
    <property type="component" value="Unassembled WGS sequence"/>
</dbReference>
<dbReference type="InterPro" id="IPR041078">
    <property type="entry name" value="Plavaka"/>
</dbReference>
<keyword evidence="3" id="KW-1185">Reference proteome</keyword>
<gene>
    <name evidence="2" type="ORF">MCHLO_05680</name>
</gene>
<dbReference type="EMBL" id="DF844373">
    <property type="protein sequence ID" value="GAT48259.1"/>
    <property type="molecule type" value="Genomic_DNA"/>
</dbReference>
<evidence type="ECO:0000313" key="2">
    <source>
        <dbReference type="EMBL" id="GAT48259.1"/>
    </source>
</evidence>
<evidence type="ECO:0000313" key="3">
    <source>
        <dbReference type="Proteomes" id="UP000815677"/>
    </source>
</evidence>
<organism evidence="2 3">
    <name type="scientific">Mycena chlorophos</name>
    <name type="common">Agaric fungus</name>
    <name type="synonym">Agaricus chlorophos</name>
    <dbReference type="NCBI Taxonomy" id="658473"/>
    <lineage>
        <taxon>Eukaryota</taxon>
        <taxon>Fungi</taxon>
        <taxon>Dikarya</taxon>
        <taxon>Basidiomycota</taxon>
        <taxon>Agaricomycotina</taxon>
        <taxon>Agaricomycetes</taxon>
        <taxon>Agaricomycetidae</taxon>
        <taxon>Agaricales</taxon>
        <taxon>Marasmiineae</taxon>
        <taxon>Mycenaceae</taxon>
        <taxon>Mycena</taxon>
    </lineage>
</organism>
<name>A0ABQ0LAV0_MYCCL</name>
<protein>
    <submittedName>
        <fullName evidence="2">Uncharacterized protein</fullName>
    </submittedName>
</protein>
<feature type="region of interest" description="Disordered" evidence="1">
    <location>
        <begin position="343"/>
        <end position="362"/>
    </location>
</feature>
<feature type="compositionally biased region" description="Basic residues" evidence="1">
    <location>
        <begin position="345"/>
        <end position="362"/>
    </location>
</feature>
<dbReference type="Pfam" id="PF18759">
    <property type="entry name" value="Plavaka"/>
    <property type="match status" value="1"/>
</dbReference>
<feature type="compositionally biased region" description="Pro residues" evidence="1">
    <location>
        <begin position="74"/>
        <end position="92"/>
    </location>
</feature>
<evidence type="ECO:0000256" key="1">
    <source>
        <dbReference type="SAM" id="MobiDB-lite"/>
    </source>
</evidence>
<accession>A0ABQ0LAV0</accession>
<reference evidence="2" key="1">
    <citation type="submission" date="2014-09" db="EMBL/GenBank/DDBJ databases">
        <title>Genome sequence of the luminous mushroom Mycena chlorophos for searching fungal bioluminescence genes.</title>
        <authorList>
            <person name="Tanaka Y."/>
            <person name="Kasuga D."/>
            <person name="Oba Y."/>
            <person name="Hase S."/>
            <person name="Sato K."/>
            <person name="Oba Y."/>
            <person name="Sakakibara Y."/>
        </authorList>
    </citation>
    <scope>NUCLEOTIDE SEQUENCE</scope>
</reference>